<proteinExistence type="predicted"/>
<dbReference type="InterPro" id="IPR027417">
    <property type="entry name" value="P-loop_NTPase"/>
</dbReference>
<dbReference type="NCBIfam" id="TIGR01128">
    <property type="entry name" value="holA"/>
    <property type="match status" value="1"/>
</dbReference>
<keyword evidence="2" id="KW-0548">Nucleotidyltransferase</keyword>
<keyword evidence="3" id="KW-0235">DNA replication</keyword>
<sequence>MPLFPPLQLGKLVDLAKQNRVAPVYIFIGPLEITLEKAKEVYRVLQEKGSVLETYDLRDREQKKEFLNSKGYQEGLFGSKKVYLIILGPEDIPQSKVEEILKPFREGLQTFTWFIFSEKMEEDHPLYKFALEKGAIIPYYAKKKEDLLEVELLATLKEHNLFMDKKTAALFLDLVGGDYFHFKRELEKLILYCLGEGTITQEKIWEIVVPLEDSALYLLGDALFNLSPEKVLRTITNLLDLKKEPSEILSYLYKYFKKLQILKEFLRENSELEREESYSHFLRLWEALKENPLQEIPKILRDSHPFSLFSAKKNLQKVSDLAFVFDLLYQAELELKRDYKPPLRVFHNFVFNFWKNLRSASLKQDSKEL</sequence>
<dbReference type="EMBL" id="DSZU01000046">
    <property type="protein sequence ID" value="HGV55024.1"/>
    <property type="molecule type" value="Genomic_DNA"/>
</dbReference>
<dbReference type="PANTHER" id="PTHR34388">
    <property type="entry name" value="DNA POLYMERASE III SUBUNIT DELTA"/>
    <property type="match status" value="1"/>
</dbReference>
<dbReference type="PANTHER" id="PTHR34388:SF1">
    <property type="entry name" value="DNA POLYMERASE III SUBUNIT DELTA"/>
    <property type="match status" value="1"/>
</dbReference>
<evidence type="ECO:0000313" key="5">
    <source>
        <dbReference type="EMBL" id="HGV55024.1"/>
    </source>
</evidence>
<evidence type="ECO:0000256" key="2">
    <source>
        <dbReference type="ARBA" id="ARBA00022695"/>
    </source>
</evidence>
<dbReference type="GO" id="GO:0009360">
    <property type="term" value="C:DNA polymerase III complex"/>
    <property type="evidence" value="ECO:0007669"/>
    <property type="project" value="TreeGrafter"/>
</dbReference>
<dbReference type="AlphaFoldDB" id="A0A832GNQ2"/>
<dbReference type="SUPFAM" id="SSF52540">
    <property type="entry name" value="P-loop containing nucleoside triphosphate hydrolases"/>
    <property type="match status" value="1"/>
</dbReference>
<dbReference type="GO" id="GO:0006261">
    <property type="term" value="P:DNA-templated DNA replication"/>
    <property type="evidence" value="ECO:0007669"/>
    <property type="project" value="TreeGrafter"/>
</dbReference>
<evidence type="ECO:0000256" key="4">
    <source>
        <dbReference type="ARBA" id="ARBA00022932"/>
    </source>
</evidence>
<name>A0A832GNQ2_9BACT</name>
<dbReference type="GO" id="GO:0003677">
    <property type="term" value="F:DNA binding"/>
    <property type="evidence" value="ECO:0007669"/>
    <property type="project" value="InterPro"/>
</dbReference>
<organism evidence="5">
    <name type="scientific">Caldimicrobium thiodismutans</name>
    <dbReference type="NCBI Taxonomy" id="1653476"/>
    <lineage>
        <taxon>Bacteria</taxon>
        <taxon>Pseudomonadati</taxon>
        <taxon>Thermodesulfobacteriota</taxon>
        <taxon>Thermodesulfobacteria</taxon>
        <taxon>Thermodesulfobacteriales</taxon>
        <taxon>Thermodesulfobacteriaceae</taxon>
        <taxon>Caldimicrobium</taxon>
    </lineage>
</organism>
<evidence type="ECO:0008006" key="6">
    <source>
        <dbReference type="Google" id="ProtNLM"/>
    </source>
</evidence>
<gene>
    <name evidence="5" type="ORF">ENT73_02895</name>
</gene>
<accession>A0A832GNQ2</accession>
<keyword evidence="4" id="KW-0239">DNA-directed DNA polymerase</keyword>
<comment type="caution">
    <text evidence="5">The sequence shown here is derived from an EMBL/GenBank/DDBJ whole genome shotgun (WGS) entry which is preliminary data.</text>
</comment>
<reference evidence="5" key="1">
    <citation type="journal article" date="2020" name="mSystems">
        <title>Genome- and Community-Level Interaction Insights into Carbon Utilization and Element Cycling Functions of Hydrothermarchaeota in Hydrothermal Sediment.</title>
        <authorList>
            <person name="Zhou Z."/>
            <person name="Liu Y."/>
            <person name="Xu W."/>
            <person name="Pan J."/>
            <person name="Luo Z.H."/>
            <person name="Li M."/>
        </authorList>
    </citation>
    <scope>NUCLEOTIDE SEQUENCE [LARGE SCALE GENOMIC DNA]</scope>
    <source>
        <strain evidence="5">SpSt-605</strain>
    </source>
</reference>
<dbReference type="InterPro" id="IPR005790">
    <property type="entry name" value="DNA_polIII_delta"/>
</dbReference>
<evidence type="ECO:0000256" key="1">
    <source>
        <dbReference type="ARBA" id="ARBA00022679"/>
    </source>
</evidence>
<keyword evidence="1" id="KW-0808">Transferase</keyword>
<evidence type="ECO:0000256" key="3">
    <source>
        <dbReference type="ARBA" id="ARBA00022705"/>
    </source>
</evidence>
<dbReference type="Gene3D" id="1.10.8.60">
    <property type="match status" value="1"/>
</dbReference>
<dbReference type="Gene3D" id="1.20.272.10">
    <property type="match status" value="1"/>
</dbReference>
<dbReference type="GO" id="GO:0003887">
    <property type="term" value="F:DNA-directed DNA polymerase activity"/>
    <property type="evidence" value="ECO:0007669"/>
    <property type="project" value="UniProtKB-KW"/>
</dbReference>
<protein>
    <recommendedName>
        <fullName evidence="6">DNA polymerase III subunit delta</fullName>
    </recommendedName>
</protein>